<evidence type="ECO:0000313" key="11">
    <source>
        <dbReference type="Proteomes" id="UP000887574"/>
    </source>
</evidence>
<evidence type="ECO:0000256" key="6">
    <source>
        <dbReference type="ARBA" id="ARBA00022989"/>
    </source>
</evidence>
<dbReference type="Gene3D" id="2.70.150.10">
    <property type="entry name" value="Calcium-transporting ATPase, cytoplasmic transduction domain A"/>
    <property type="match status" value="1"/>
</dbReference>
<dbReference type="Pfam" id="PF00122">
    <property type="entry name" value="E1-E2_ATPase"/>
    <property type="match status" value="1"/>
</dbReference>
<dbReference type="InterPro" id="IPR059000">
    <property type="entry name" value="ATPase_P-type_domA"/>
</dbReference>
<keyword evidence="4" id="KW-0067">ATP-binding</keyword>
<proteinExistence type="predicted"/>
<dbReference type="Proteomes" id="UP000887574">
    <property type="component" value="Unplaced"/>
</dbReference>
<dbReference type="PROSITE" id="PS00154">
    <property type="entry name" value="ATPASE_E1_E2"/>
    <property type="match status" value="1"/>
</dbReference>
<organism evidence="11 12">
    <name type="scientific">Ditylenchus dipsaci</name>
    <dbReference type="NCBI Taxonomy" id="166011"/>
    <lineage>
        <taxon>Eukaryota</taxon>
        <taxon>Metazoa</taxon>
        <taxon>Ecdysozoa</taxon>
        <taxon>Nematoda</taxon>
        <taxon>Chromadorea</taxon>
        <taxon>Rhabditida</taxon>
        <taxon>Tylenchina</taxon>
        <taxon>Tylenchomorpha</taxon>
        <taxon>Sphaerularioidea</taxon>
        <taxon>Anguinidae</taxon>
        <taxon>Anguininae</taxon>
        <taxon>Ditylenchus</taxon>
    </lineage>
</organism>
<dbReference type="PRINTS" id="PR00121">
    <property type="entry name" value="NAKATPASE"/>
</dbReference>
<dbReference type="InterPro" id="IPR001757">
    <property type="entry name" value="P_typ_ATPase"/>
</dbReference>
<dbReference type="InterPro" id="IPR006068">
    <property type="entry name" value="ATPase_P-typ_cation-transptr_C"/>
</dbReference>
<dbReference type="PANTHER" id="PTHR43294">
    <property type="entry name" value="SODIUM/POTASSIUM-TRANSPORTING ATPASE SUBUNIT ALPHA"/>
    <property type="match status" value="1"/>
</dbReference>
<keyword evidence="2 9" id="KW-0812">Transmembrane</keyword>
<dbReference type="InterPro" id="IPR023214">
    <property type="entry name" value="HAD_sf"/>
</dbReference>
<dbReference type="InterPro" id="IPR023298">
    <property type="entry name" value="ATPase_P-typ_TM_dom_sf"/>
</dbReference>
<dbReference type="GO" id="GO:1902600">
    <property type="term" value="P:proton transmembrane transport"/>
    <property type="evidence" value="ECO:0007669"/>
    <property type="project" value="TreeGrafter"/>
</dbReference>
<evidence type="ECO:0000259" key="10">
    <source>
        <dbReference type="SMART" id="SM00831"/>
    </source>
</evidence>
<name>A0A915ECQ7_9BILA</name>
<dbReference type="SUPFAM" id="SSF56784">
    <property type="entry name" value="HAD-like"/>
    <property type="match status" value="1"/>
</dbReference>
<dbReference type="FunFam" id="3.40.50.1000:FF:000083">
    <property type="entry name" value="Sodium/potassium-transporting ATPase subunit alpha"/>
    <property type="match status" value="1"/>
</dbReference>
<evidence type="ECO:0000256" key="1">
    <source>
        <dbReference type="ARBA" id="ARBA00004141"/>
    </source>
</evidence>
<keyword evidence="7 9" id="KW-0472">Membrane</keyword>
<evidence type="ECO:0000256" key="3">
    <source>
        <dbReference type="ARBA" id="ARBA00022741"/>
    </source>
</evidence>
<dbReference type="SUPFAM" id="SSF81653">
    <property type="entry name" value="Calcium ATPase, transduction domain A"/>
    <property type="match status" value="1"/>
</dbReference>
<accession>A0A915ECQ7</accession>
<feature type="transmembrane region" description="Helical" evidence="9">
    <location>
        <begin position="110"/>
        <end position="131"/>
    </location>
</feature>
<dbReference type="PANTHER" id="PTHR43294:SF5">
    <property type="entry name" value="CATION-TRANSPORTING P-TYPE ATPASE N-TERMINAL DOMAIN-CONTAINING PROTEIN"/>
    <property type="match status" value="1"/>
</dbReference>
<dbReference type="InterPro" id="IPR023299">
    <property type="entry name" value="ATPase_P-typ_cyto_dom_N"/>
</dbReference>
<dbReference type="InterPro" id="IPR036412">
    <property type="entry name" value="HAD-like_sf"/>
</dbReference>
<dbReference type="WBParaSite" id="jg4759">
    <property type="protein sequence ID" value="jg4759"/>
    <property type="gene ID" value="jg4759"/>
</dbReference>
<evidence type="ECO:0000256" key="7">
    <source>
        <dbReference type="ARBA" id="ARBA00023136"/>
    </source>
</evidence>
<evidence type="ECO:0000256" key="8">
    <source>
        <dbReference type="SAM" id="MobiDB-lite"/>
    </source>
</evidence>
<dbReference type="GO" id="GO:0005391">
    <property type="term" value="F:P-type sodium:potassium-exchanging transporter activity"/>
    <property type="evidence" value="ECO:0007669"/>
    <property type="project" value="TreeGrafter"/>
</dbReference>
<feature type="domain" description="Cation-transporting P-type ATPase N-terminal" evidence="10">
    <location>
        <begin position="44"/>
        <end position="126"/>
    </location>
</feature>
<feature type="transmembrane region" description="Helical" evidence="9">
    <location>
        <begin position="1137"/>
        <end position="1158"/>
    </location>
</feature>
<feature type="region of interest" description="Disordered" evidence="8">
    <location>
        <begin position="493"/>
        <end position="524"/>
    </location>
</feature>
<dbReference type="InterPro" id="IPR004014">
    <property type="entry name" value="ATPase_P-typ_cation-transptr_N"/>
</dbReference>
<evidence type="ECO:0000256" key="9">
    <source>
        <dbReference type="SAM" id="Phobius"/>
    </source>
</evidence>
<dbReference type="InterPro" id="IPR050510">
    <property type="entry name" value="Cation_transp_ATPase_P-type"/>
</dbReference>
<evidence type="ECO:0000256" key="2">
    <source>
        <dbReference type="ARBA" id="ARBA00022692"/>
    </source>
</evidence>
<feature type="transmembrane region" description="Helical" evidence="9">
    <location>
        <begin position="1108"/>
        <end position="1125"/>
    </location>
</feature>
<feature type="transmembrane region" description="Helical" evidence="9">
    <location>
        <begin position="304"/>
        <end position="326"/>
    </location>
</feature>
<dbReference type="GO" id="GO:0005886">
    <property type="term" value="C:plasma membrane"/>
    <property type="evidence" value="ECO:0007669"/>
    <property type="project" value="TreeGrafter"/>
</dbReference>
<dbReference type="GO" id="GO:1990573">
    <property type="term" value="P:potassium ion import across plasma membrane"/>
    <property type="evidence" value="ECO:0007669"/>
    <property type="project" value="TreeGrafter"/>
</dbReference>
<dbReference type="Gene3D" id="3.40.50.1000">
    <property type="entry name" value="HAD superfamily/HAD-like"/>
    <property type="match status" value="2"/>
</dbReference>
<feature type="compositionally biased region" description="Polar residues" evidence="8">
    <location>
        <begin position="503"/>
        <end position="518"/>
    </location>
</feature>
<dbReference type="Gene3D" id="3.40.1110.10">
    <property type="entry name" value="Calcium-transporting ATPase, cytoplasmic domain N"/>
    <property type="match status" value="2"/>
</dbReference>
<dbReference type="GO" id="GO:0016887">
    <property type="term" value="F:ATP hydrolysis activity"/>
    <property type="evidence" value="ECO:0007669"/>
    <property type="project" value="InterPro"/>
</dbReference>
<dbReference type="AlphaFoldDB" id="A0A915ECQ7"/>
<dbReference type="Gene3D" id="1.20.1110.10">
    <property type="entry name" value="Calcium-transporting ATPase, transmembrane domain"/>
    <property type="match status" value="2"/>
</dbReference>
<feature type="transmembrane region" description="Helical" evidence="9">
    <location>
        <begin position="1164"/>
        <end position="1188"/>
    </location>
</feature>
<keyword evidence="11" id="KW-1185">Reference proteome</keyword>
<dbReference type="InterPro" id="IPR008250">
    <property type="entry name" value="ATPase_P-typ_transduc_dom_A_sf"/>
</dbReference>
<dbReference type="GO" id="GO:0036376">
    <property type="term" value="P:sodium ion export across plasma membrane"/>
    <property type="evidence" value="ECO:0007669"/>
    <property type="project" value="TreeGrafter"/>
</dbReference>
<comment type="subcellular location">
    <subcellularLocation>
        <location evidence="1">Membrane</location>
        <topology evidence="1">Multi-pass membrane protein</topology>
    </subcellularLocation>
</comment>
<dbReference type="GO" id="GO:0006883">
    <property type="term" value="P:intracellular sodium ion homeostasis"/>
    <property type="evidence" value="ECO:0007669"/>
    <property type="project" value="TreeGrafter"/>
</dbReference>
<dbReference type="GO" id="GO:0005524">
    <property type="term" value="F:ATP binding"/>
    <property type="evidence" value="ECO:0007669"/>
    <property type="project" value="UniProtKB-KW"/>
</dbReference>
<dbReference type="PRINTS" id="PR00119">
    <property type="entry name" value="CATATPASE"/>
</dbReference>
<protein>
    <submittedName>
        <fullName evidence="12">Cation-transporting P-type ATPase N-terminal domain-containing protein</fullName>
    </submittedName>
</protein>
<reference evidence="12" key="1">
    <citation type="submission" date="2022-11" db="UniProtKB">
        <authorList>
            <consortium name="WormBaseParasite"/>
        </authorList>
    </citation>
    <scope>IDENTIFICATION</scope>
</reference>
<dbReference type="InterPro" id="IPR018303">
    <property type="entry name" value="ATPase_P-typ_P_site"/>
</dbReference>
<evidence type="ECO:0000256" key="4">
    <source>
        <dbReference type="ARBA" id="ARBA00022840"/>
    </source>
</evidence>
<keyword evidence="5" id="KW-1278">Translocase</keyword>
<dbReference type="SUPFAM" id="SSF81665">
    <property type="entry name" value="Calcium ATPase, transmembrane domain M"/>
    <property type="match status" value="1"/>
</dbReference>
<dbReference type="Pfam" id="PF13246">
    <property type="entry name" value="Cation_ATPase"/>
    <property type="match status" value="2"/>
</dbReference>
<dbReference type="GO" id="GO:0030007">
    <property type="term" value="P:intracellular potassium ion homeostasis"/>
    <property type="evidence" value="ECO:0007669"/>
    <property type="project" value="TreeGrafter"/>
</dbReference>
<evidence type="ECO:0000256" key="5">
    <source>
        <dbReference type="ARBA" id="ARBA00022967"/>
    </source>
</evidence>
<dbReference type="NCBIfam" id="TIGR01494">
    <property type="entry name" value="ATPase_P-type"/>
    <property type="match status" value="2"/>
</dbReference>
<dbReference type="SMART" id="SM00831">
    <property type="entry name" value="Cation_ATPase_N"/>
    <property type="match status" value="1"/>
</dbReference>
<dbReference type="Pfam" id="PF00690">
    <property type="entry name" value="Cation_ATPase_N"/>
    <property type="match status" value="1"/>
</dbReference>
<sequence length="1212" mass="135963">MGKPVLQLGKLFARIPLRKSVTGKGSAAEKEQTRKEDEFGNSYVEHCLTVEQLAEIYKDSYIDVINPELSDGLSTFEARKRLRDGGMNILSKPKRVSNFKLLYQQYFTKFWLLLLTAAVLSFLTYVVKLYHGGNATLNLTCGIILTAIVVVMSFLSCWQERKTIDVVSGLETILPQNCFVIRDCSEREIFSQELVVGDLISIKCGQRIYADARILCSNELKIEASAITGDSNPMDYTSEPAASHISVFDAKNVAFGGSYCTEGDGIGLVIRTARYMMLSHYAGIESDARKTSQQSLLQRELTKFVNWICIVAITMAVLFFLIGCVVTRFENVFYHFITGFLIIIVANVPQGLPPTLMSQLAIIARRMAKKNAYIKKLDVIDELGAATVICTDKTGTLTKNQMVLTDLWYNKHHHSAAEELKKRHVLRVPTPLLGSSPSHLSCPPVYETVDTISSKTEPLVDKESLNTELESPLLEMICVMSVCNRAQFEKKPRKHLDRKQSHALLSQKTSTATISNENKGNDDKMQQRQFSGLTMEPTPLTKTKKFTVVNETDHHSTREPTSTTIENSAESLQRIACEGKMDYDDNHYPEDLEADRSRRHNRFASESMAKKDKIKMIGGPSDIALLRYVNSIASVEGIRNRYYNLFEIPFNSVRCWQLVVARCMADPTSPDGLECLEKMSQEPGCSSFEDDDTCINVVMMKGAPEGILARCNQVLLSGELVNIDQQFRDECQRVWDYYGSKGSRVIGFAQKHFLCRRTAKFSSYSQNYPADNLVFLGMVALLDPPRAGSRSAVRQCKEAGIKVYMITGDHPSAAYAIALRIGLIEIDYRQGMMQSLSSKAIATLSKTYPIVKKTSDISLDMNWNKKNDWTMITGESLFQMDKPQWDALLAHPYIVFARTTPEQKTLIVEECQKRGEIVAVTGGGANDAPALAKANIGVALGARGSDVARKAANIVLTDDNFASIVKGIEEGRLLFDNLRLSLAYTLAHLWPEVCPIILNFVLGMPLGLDPLQILSIDLACELPPAVSLAYEHPERDIMTVPPRGRRAALFLINWQVFQMAILYHGISTSDLFYTANRYFLYNSPNFTTQSGLVFEQAKQVEIKGQASAAWQITLVISQVFHLFMCMTRRVSFFQHGITNIAPIIAVFIEILLLNLFVYTPSMQYFMTISSPPSHVWIFGIIVGLYLVVFNEGRKYLIRNYSNNRFVVAILKW</sequence>
<keyword evidence="6 9" id="KW-1133">Transmembrane helix</keyword>
<keyword evidence="3" id="KW-0547">Nucleotide-binding</keyword>
<dbReference type="Pfam" id="PF00689">
    <property type="entry name" value="Cation_ATPase_C"/>
    <property type="match status" value="1"/>
</dbReference>
<evidence type="ECO:0000313" key="12">
    <source>
        <dbReference type="WBParaSite" id="jg4759"/>
    </source>
</evidence>
<feature type="transmembrane region" description="Helical" evidence="9">
    <location>
        <begin position="137"/>
        <end position="158"/>
    </location>
</feature>